<evidence type="ECO:0000256" key="2">
    <source>
        <dbReference type="ARBA" id="ARBA00022801"/>
    </source>
</evidence>
<organism evidence="4 6">
    <name type="scientific">Haloarcula rubripromontorii</name>
    <dbReference type="NCBI Taxonomy" id="1705562"/>
    <lineage>
        <taxon>Archaea</taxon>
        <taxon>Methanobacteriati</taxon>
        <taxon>Methanobacteriota</taxon>
        <taxon>Stenosarchaea group</taxon>
        <taxon>Halobacteria</taxon>
        <taxon>Halobacteriales</taxon>
        <taxon>Haloarculaceae</taxon>
        <taxon>Haloarcula</taxon>
    </lineage>
</organism>
<proteinExistence type="predicted"/>
<dbReference type="Proteomes" id="UP000610611">
    <property type="component" value="Unassembled WGS sequence"/>
</dbReference>
<dbReference type="CDD" id="cd17911">
    <property type="entry name" value="CheC_ClassIII"/>
    <property type="match status" value="2"/>
</dbReference>
<name>A0A0M9AM65_9EURY</name>
<gene>
    <name evidence="4" type="ORF">AMS69_06130</name>
    <name evidence="5" type="ORF">GOC83_04465</name>
</gene>
<reference evidence="4 6" key="1">
    <citation type="submission" date="2015-08" db="EMBL/GenBank/DDBJ databases">
        <title>Genomes of Isolates from Cabo Rojo, PR.</title>
        <authorList>
            <person name="Sanchez-Nieves R.L."/>
            <person name="Montalvo-Rodriguez R."/>
        </authorList>
    </citation>
    <scope>NUCLEOTIDE SEQUENCE [LARGE SCALE GENOMIC DNA]</scope>
    <source>
        <strain evidence="4 6">SL3</strain>
    </source>
</reference>
<evidence type="ECO:0000313" key="6">
    <source>
        <dbReference type="Proteomes" id="UP000037729"/>
    </source>
</evidence>
<keyword evidence="2" id="KW-0378">Hydrolase</keyword>
<dbReference type="OrthoDB" id="182374at2157"/>
<dbReference type="InterPro" id="IPR007597">
    <property type="entry name" value="CheC"/>
</dbReference>
<dbReference type="GO" id="GO:0016787">
    <property type="term" value="F:hydrolase activity"/>
    <property type="evidence" value="ECO:0007669"/>
    <property type="project" value="UniProtKB-KW"/>
</dbReference>
<dbReference type="SUPFAM" id="SSF103039">
    <property type="entry name" value="CheC-like"/>
    <property type="match status" value="2"/>
</dbReference>
<dbReference type="RefSeq" id="WP_053967195.1">
    <property type="nucleotide sequence ID" value="NZ_JAWJXX010000016.1"/>
</dbReference>
<dbReference type="InterPro" id="IPR028976">
    <property type="entry name" value="CheC-like_sf"/>
</dbReference>
<dbReference type="EMBL" id="LIUF01000002">
    <property type="protein sequence ID" value="KOX93501.1"/>
    <property type="molecule type" value="Genomic_DNA"/>
</dbReference>
<evidence type="ECO:0000256" key="1">
    <source>
        <dbReference type="ARBA" id="ARBA00022500"/>
    </source>
</evidence>
<reference evidence="5" key="2">
    <citation type="submission" date="2019-12" db="EMBL/GenBank/DDBJ databases">
        <title>The whole-genome sequencing of Haloarcula japonica strain pws8.</title>
        <authorList>
            <person name="Verma D.K."/>
            <person name="Gopal K."/>
            <person name="Prasad E.S."/>
        </authorList>
    </citation>
    <scope>NUCLEOTIDE SEQUENCE</scope>
    <source>
        <strain evidence="5">Pws8</strain>
    </source>
</reference>
<dbReference type="Gene3D" id="3.40.1550.10">
    <property type="entry name" value="CheC-like"/>
    <property type="match status" value="2"/>
</dbReference>
<evidence type="ECO:0000313" key="5">
    <source>
        <dbReference type="EMBL" id="NLV05387.1"/>
    </source>
</evidence>
<dbReference type="GO" id="GO:0006935">
    <property type="term" value="P:chemotaxis"/>
    <property type="evidence" value="ECO:0007669"/>
    <property type="project" value="UniProtKB-KW"/>
</dbReference>
<dbReference type="PATRIC" id="fig|1705562.3.peg.2281"/>
<dbReference type="Proteomes" id="UP000037729">
    <property type="component" value="Unassembled WGS sequence"/>
</dbReference>
<sequence>MNVDIQSLGTFNQLAHEGAEQATQSMGQMTGIDAVVDVTKITLLDRADVGEELAGRDFVGVEFSFDGVLEGDTVLAFDVDSAGTITEEMMPGSSDDEAMARSGIEEIGNIMMSGFIDGWADFVGATIDHSPPMYVEESGSDVLPDAPADADHQQVFVFKSEIEWIDESVNFYIYMLPEYESLTEMMVEHVDTDGDAIPIDKLQTFNEMTTSGTQKAADNVEMMTGIPTESEVTQISFAPIEDVPKQIGTDTFVGTVVEFTGTPSGYLMVLFDEVSAINVAEAMMPIEMDSDELTDQHKAAIEELGNIMTSGFVDGWANVLQTSVEHTPPKVVHDMGRAIMDPLAAQVGQYQEHAFIIDSQMQTDDIEFQAEIHALPNEKELRAALNDLDVERATETGADVEQIFK</sequence>
<accession>A0A0M9AM65</accession>
<protein>
    <submittedName>
        <fullName evidence="4">Chemotaxis protein CheA</fullName>
    </submittedName>
</protein>
<keyword evidence="6" id="KW-1185">Reference proteome</keyword>
<feature type="domain" description="CheC-like protein" evidence="3">
    <location>
        <begin position="99"/>
        <end position="132"/>
    </location>
</feature>
<dbReference type="AlphaFoldDB" id="A0A0M9AM65"/>
<feature type="domain" description="CheC-like protein" evidence="3">
    <location>
        <begin position="297"/>
        <end position="332"/>
    </location>
</feature>
<comment type="caution">
    <text evidence="4">The sequence shown here is derived from an EMBL/GenBank/DDBJ whole genome shotgun (WGS) entry which is preliminary data.</text>
</comment>
<evidence type="ECO:0000313" key="4">
    <source>
        <dbReference type="EMBL" id="KOX93501.1"/>
    </source>
</evidence>
<keyword evidence="1" id="KW-0145">Chemotaxis</keyword>
<dbReference type="EMBL" id="WOWB01000001">
    <property type="protein sequence ID" value="NLV05387.1"/>
    <property type="molecule type" value="Genomic_DNA"/>
</dbReference>
<dbReference type="InterPro" id="IPR050992">
    <property type="entry name" value="CheZ_family_phosphatases"/>
</dbReference>
<dbReference type="STRING" id="1705562.AMS69_06130"/>
<dbReference type="PANTHER" id="PTHR43693">
    <property type="entry name" value="PROTEIN PHOSPHATASE CHEZ"/>
    <property type="match status" value="1"/>
</dbReference>
<evidence type="ECO:0000259" key="3">
    <source>
        <dbReference type="Pfam" id="PF04509"/>
    </source>
</evidence>
<dbReference type="PANTHER" id="PTHR43693:SF1">
    <property type="entry name" value="PROTEIN PHOSPHATASE CHEZ"/>
    <property type="match status" value="1"/>
</dbReference>
<dbReference type="Pfam" id="PF04509">
    <property type="entry name" value="CheC"/>
    <property type="match status" value="2"/>
</dbReference>